<dbReference type="EMBL" id="OZ034829">
    <property type="protein sequence ID" value="CAL1686405.1"/>
    <property type="molecule type" value="Genomic_DNA"/>
</dbReference>
<evidence type="ECO:0000313" key="1">
    <source>
        <dbReference type="EMBL" id="CAL1686405.1"/>
    </source>
</evidence>
<gene>
    <name evidence="1" type="ORF">LPLAT_LOCUS11713</name>
</gene>
<proteinExistence type="predicted"/>
<evidence type="ECO:0000313" key="2">
    <source>
        <dbReference type="Proteomes" id="UP001497644"/>
    </source>
</evidence>
<sequence>MVPDCLITRVRPGSFVYKRWRLRGGDDVGSYVGAVQQSRLNWQRRGVAGEEISGHTETTGAKQPSKCIRGGAHCHYG</sequence>
<dbReference type="AlphaFoldDB" id="A0AAV2P0M6"/>
<keyword evidence="2" id="KW-1185">Reference proteome</keyword>
<organism evidence="1 2">
    <name type="scientific">Lasius platythorax</name>
    <dbReference type="NCBI Taxonomy" id="488582"/>
    <lineage>
        <taxon>Eukaryota</taxon>
        <taxon>Metazoa</taxon>
        <taxon>Ecdysozoa</taxon>
        <taxon>Arthropoda</taxon>
        <taxon>Hexapoda</taxon>
        <taxon>Insecta</taxon>
        <taxon>Pterygota</taxon>
        <taxon>Neoptera</taxon>
        <taxon>Endopterygota</taxon>
        <taxon>Hymenoptera</taxon>
        <taxon>Apocrita</taxon>
        <taxon>Aculeata</taxon>
        <taxon>Formicoidea</taxon>
        <taxon>Formicidae</taxon>
        <taxon>Formicinae</taxon>
        <taxon>Lasius</taxon>
        <taxon>Lasius</taxon>
    </lineage>
</organism>
<protein>
    <submittedName>
        <fullName evidence="1">Uncharacterized protein</fullName>
    </submittedName>
</protein>
<name>A0AAV2P0M6_9HYME</name>
<reference evidence="1" key="1">
    <citation type="submission" date="2024-04" db="EMBL/GenBank/DDBJ databases">
        <authorList>
            <consortium name="Molecular Ecology Group"/>
        </authorList>
    </citation>
    <scope>NUCLEOTIDE SEQUENCE</scope>
</reference>
<dbReference type="Proteomes" id="UP001497644">
    <property type="component" value="Chromosome 6"/>
</dbReference>
<accession>A0AAV2P0M6</accession>